<organism evidence="4 5">
    <name type="scientific">Streptomyces hebeiensis</name>
    <dbReference type="NCBI Taxonomy" id="229486"/>
    <lineage>
        <taxon>Bacteria</taxon>
        <taxon>Bacillati</taxon>
        <taxon>Actinomycetota</taxon>
        <taxon>Actinomycetes</taxon>
        <taxon>Kitasatosporales</taxon>
        <taxon>Streptomycetaceae</taxon>
        <taxon>Streptomyces</taxon>
    </lineage>
</organism>
<accession>A0ABP4FGP2</accession>
<proteinExistence type="predicted"/>
<evidence type="ECO:0000313" key="5">
    <source>
        <dbReference type="Proteomes" id="UP001501371"/>
    </source>
</evidence>
<gene>
    <name evidence="4" type="ORF">GCM10009654_38410</name>
</gene>
<evidence type="ECO:0000256" key="1">
    <source>
        <dbReference type="SAM" id="MobiDB-lite"/>
    </source>
</evidence>
<feature type="chain" id="PRO_5046885988" description="Sortase" evidence="3">
    <location>
        <begin position="25"/>
        <end position="257"/>
    </location>
</feature>
<dbReference type="RefSeq" id="WP_344277953.1">
    <property type="nucleotide sequence ID" value="NZ_BAAAKV010000033.1"/>
</dbReference>
<reference evidence="5" key="1">
    <citation type="journal article" date="2019" name="Int. J. Syst. Evol. Microbiol.">
        <title>The Global Catalogue of Microorganisms (GCM) 10K type strain sequencing project: providing services to taxonomists for standard genome sequencing and annotation.</title>
        <authorList>
            <consortium name="The Broad Institute Genomics Platform"/>
            <consortium name="The Broad Institute Genome Sequencing Center for Infectious Disease"/>
            <person name="Wu L."/>
            <person name="Ma J."/>
        </authorList>
    </citation>
    <scope>NUCLEOTIDE SEQUENCE [LARGE SCALE GENOMIC DNA]</scope>
    <source>
        <strain evidence="5">JCM 12696</strain>
    </source>
</reference>
<dbReference type="Proteomes" id="UP001501371">
    <property type="component" value="Unassembled WGS sequence"/>
</dbReference>
<feature type="transmembrane region" description="Helical" evidence="2">
    <location>
        <begin position="223"/>
        <end position="242"/>
    </location>
</feature>
<feature type="signal peptide" evidence="3">
    <location>
        <begin position="1"/>
        <end position="24"/>
    </location>
</feature>
<keyword evidence="2" id="KW-0812">Transmembrane</keyword>
<dbReference type="EMBL" id="BAAAKV010000033">
    <property type="protein sequence ID" value="GAA1177428.1"/>
    <property type="molecule type" value="Genomic_DNA"/>
</dbReference>
<name>A0ABP4FGP2_9ACTN</name>
<feature type="region of interest" description="Disordered" evidence="1">
    <location>
        <begin position="144"/>
        <end position="218"/>
    </location>
</feature>
<keyword evidence="2" id="KW-1133">Transmembrane helix</keyword>
<keyword evidence="3" id="KW-0732">Signal</keyword>
<evidence type="ECO:0000256" key="2">
    <source>
        <dbReference type="SAM" id="Phobius"/>
    </source>
</evidence>
<evidence type="ECO:0008006" key="6">
    <source>
        <dbReference type="Google" id="ProtNLM"/>
    </source>
</evidence>
<evidence type="ECO:0000313" key="4">
    <source>
        <dbReference type="EMBL" id="GAA1177428.1"/>
    </source>
</evidence>
<feature type="compositionally biased region" description="Low complexity" evidence="1">
    <location>
        <begin position="195"/>
        <end position="213"/>
    </location>
</feature>
<sequence>MRPSLLALRAATAVTVLVSTPVLGTATAEAITRTADPVTVMVIPSSAAPGQRIEIRASGCAGTSAVARSDAFVADVDLAPRAYGEDWIRDQEELARNPKYKIPLTGLARLRSSVTPGQHQIVISCGGGRVRSGSGTFEVVRRAAARPEAHASPTAPVRAGGGGTAKLTADRHDDEAGVADSSEPGDSGDSTNPNTSAGSDTSATASAQARGSAATGGPGTRHAVIGLVLTGVAAVAVAFRGVRRQRGAAGPAARDTD</sequence>
<keyword evidence="5" id="KW-1185">Reference proteome</keyword>
<protein>
    <recommendedName>
        <fullName evidence="6">Sortase</fullName>
    </recommendedName>
</protein>
<keyword evidence="2" id="KW-0472">Membrane</keyword>
<evidence type="ECO:0000256" key="3">
    <source>
        <dbReference type="SAM" id="SignalP"/>
    </source>
</evidence>
<comment type="caution">
    <text evidence="4">The sequence shown here is derived from an EMBL/GenBank/DDBJ whole genome shotgun (WGS) entry which is preliminary data.</text>
</comment>